<sequence>MSFNVGGAEAARRAGYSANGAKQRGAFLMRQPEIRIRVDEIRTARCVQHQAHLDEADEQVGWVIEDAFETKRPALALRAIEFRLKLRGVIQDKRIAHHHHGALDSRPHPDADLESLPGDPEEDLDPIRFRPGFVPEPAAEPIPSATPEPEIEPETEDDPALSEDDLMARIVTNGYLSAELARVTAHFAALKASTAPASVPAPFPASAPAPLPASPPPFSPHAHGIPAQQVAAIA</sequence>
<dbReference type="Proteomes" id="UP000019486">
    <property type="component" value="Unassembled WGS sequence"/>
</dbReference>
<name>W9GS61_9PROT</name>
<feature type="compositionally biased region" description="Basic and acidic residues" evidence="1">
    <location>
        <begin position="101"/>
        <end position="111"/>
    </location>
</feature>
<keyword evidence="3" id="KW-1185">Reference proteome</keyword>
<gene>
    <name evidence="2" type="ORF">N825_25705</name>
</gene>
<protein>
    <recommendedName>
        <fullName evidence="4">Terminase</fullName>
    </recommendedName>
</protein>
<proteinExistence type="predicted"/>
<comment type="caution">
    <text evidence="2">The sequence shown here is derived from an EMBL/GenBank/DDBJ whole genome shotgun (WGS) entry which is preliminary data.</text>
</comment>
<dbReference type="EMBL" id="AVFL01000037">
    <property type="protein sequence ID" value="EWY36720.1"/>
    <property type="molecule type" value="Genomic_DNA"/>
</dbReference>
<dbReference type="STRING" id="1385369.N825_25705"/>
<organism evidence="2 3">
    <name type="scientific">Skermanella stibiiresistens SB22</name>
    <dbReference type="NCBI Taxonomy" id="1385369"/>
    <lineage>
        <taxon>Bacteria</taxon>
        <taxon>Pseudomonadati</taxon>
        <taxon>Pseudomonadota</taxon>
        <taxon>Alphaproteobacteria</taxon>
        <taxon>Rhodospirillales</taxon>
        <taxon>Azospirillaceae</taxon>
        <taxon>Skermanella</taxon>
    </lineage>
</organism>
<evidence type="ECO:0000313" key="2">
    <source>
        <dbReference type="EMBL" id="EWY36720.1"/>
    </source>
</evidence>
<dbReference type="Gene3D" id="1.10.10.1400">
    <property type="entry name" value="Terminase, small subunit, N-terminal DNA-binding domain, HTH motif"/>
    <property type="match status" value="1"/>
</dbReference>
<dbReference type="AlphaFoldDB" id="W9GS61"/>
<feature type="region of interest" description="Disordered" evidence="1">
    <location>
        <begin position="210"/>
        <end position="234"/>
    </location>
</feature>
<evidence type="ECO:0000256" key="1">
    <source>
        <dbReference type="SAM" id="MobiDB-lite"/>
    </source>
</evidence>
<dbReference type="InterPro" id="IPR038713">
    <property type="entry name" value="Terminase_Gp1_N_sf"/>
</dbReference>
<feature type="compositionally biased region" description="Acidic residues" evidence="1">
    <location>
        <begin position="149"/>
        <end position="160"/>
    </location>
</feature>
<feature type="region of interest" description="Disordered" evidence="1">
    <location>
        <begin position="99"/>
        <end position="160"/>
    </location>
</feature>
<accession>W9GS61</accession>
<feature type="compositionally biased region" description="Pro residues" evidence="1">
    <location>
        <begin position="210"/>
        <end position="219"/>
    </location>
</feature>
<evidence type="ECO:0008006" key="4">
    <source>
        <dbReference type="Google" id="ProtNLM"/>
    </source>
</evidence>
<evidence type="ECO:0000313" key="3">
    <source>
        <dbReference type="Proteomes" id="UP000019486"/>
    </source>
</evidence>
<reference evidence="2 3" key="1">
    <citation type="submission" date="2013-08" db="EMBL/GenBank/DDBJ databases">
        <title>The genome sequence of Skermanella stibiiresistens.</title>
        <authorList>
            <person name="Zhu W."/>
            <person name="Wang G."/>
        </authorList>
    </citation>
    <scope>NUCLEOTIDE SEQUENCE [LARGE SCALE GENOMIC DNA]</scope>
    <source>
        <strain evidence="2 3">SB22</strain>
    </source>
</reference>